<dbReference type="Proteomes" id="UP000270094">
    <property type="component" value="Unassembled WGS sequence"/>
</dbReference>
<reference evidence="1 2" key="1">
    <citation type="submission" date="2018-11" db="EMBL/GenBank/DDBJ databases">
        <authorList>
            <consortium name="Pathogen Informatics"/>
        </authorList>
    </citation>
    <scope>NUCLEOTIDE SEQUENCE [LARGE SCALE GENOMIC DNA]</scope>
</reference>
<accession>A0A3P7JIM8</accession>
<evidence type="ECO:0000313" key="1">
    <source>
        <dbReference type="EMBL" id="VDM83266.1"/>
    </source>
</evidence>
<protein>
    <submittedName>
        <fullName evidence="1">Uncharacterized protein</fullName>
    </submittedName>
</protein>
<dbReference type="EMBL" id="UYYB01122006">
    <property type="protein sequence ID" value="VDM83266.1"/>
    <property type="molecule type" value="Genomic_DNA"/>
</dbReference>
<gene>
    <name evidence="1" type="ORF">SVUK_LOCUS18264</name>
</gene>
<dbReference type="AlphaFoldDB" id="A0A3P7JIM8"/>
<sequence>MRRTRDAKVRNPFLTPKRRFPLKLYRFNPLLDELPQP</sequence>
<evidence type="ECO:0000313" key="2">
    <source>
        <dbReference type="Proteomes" id="UP000270094"/>
    </source>
</evidence>
<proteinExistence type="predicted"/>
<organism evidence="1 2">
    <name type="scientific">Strongylus vulgaris</name>
    <name type="common">Blood worm</name>
    <dbReference type="NCBI Taxonomy" id="40348"/>
    <lineage>
        <taxon>Eukaryota</taxon>
        <taxon>Metazoa</taxon>
        <taxon>Ecdysozoa</taxon>
        <taxon>Nematoda</taxon>
        <taxon>Chromadorea</taxon>
        <taxon>Rhabditida</taxon>
        <taxon>Rhabditina</taxon>
        <taxon>Rhabditomorpha</taxon>
        <taxon>Strongyloidea</taxon>
        <taxon>Strongylidae</taxon>
        <taxon>Strongylus</taxon>
    </lineage>
</organism>
<keyword evidence="2" id="KW-1185">Reference proteome</keyword>
<name>A0A3P7JIM8_STRVU</name>